<keyword evidence="2" id="KW-0460">Magnesium</keyword>
<gene>
    <name evidence="2" type="primary">dinB</name>
    <name evidence="4" type="ORF">A3B74_01415</name>
</gene>
<dbReference type="InterPro" id="IPR017961">
    <property type="entry name" value="DNA_pol_Y-fam_little_finger"/>
</dbReference>
<dbReference type="STRING" id="1798540.A3B74_01415"/>
<dbReference type="InterPro" id="IPR036775">
    <property type="entry name" value="DNA_pol_Y-fam_lit_finger_sf"/>
</dbReference>
<dbReference type="GO" id="GO:0000287">
    <property type="term" value="F:magnesium ion binding"/>
    <property type="evidence" value="ECO:0007669"/>
    <property type="project" value="UniProtKB-UniRule"/>
</dbReference>
<dbReference type="Proteomes" id="UP000177165">
    <property type="component" value="Unassembled WGS sequence"/>
</dbReference>
<feature type="active site" evidence="2">
    <location>
        <position position="110"/>
    </location>
</feature>
<comment type="catalytic activity">
    <reaction evidence="2">
        <text>DNA(n) + a 2'-deoxyribonucleoside 5'-triphosphate = DNA(n+1) + diphosphate</text>
        <dbReference type="Rhea" id="RHEA:22508"/>
        <dbReference type="Rhea" id="RHEA-COMP:17339"/>
        <dbReference type="Rhea" id="RHEA-COMP:17340"/>
        <dbReference type="ChEBI" id="CHEBI:33019"/>
        <dbReference type="ChEBI" id="CHEBI:61560"/>
        <dbReference type="ChEBI" id="CHEBI:173112"/>
        <dbReference type="EC" id="2.7.7.7"/>
    </reaction>
</comment>
<dbReference type="GO" id="GO:0003684">
    <property type="term" value="F:damaged DNA binding"/>
    <property type="evidence" value="ECO:0007669"/>
    <property type="project" value="InterPro"/>
</dbReference>
<keyword evidence="2" id="KW-0234">DNA repair</keyword>
<dbReference type="SUPFAM" id="SSF100879">
    <property type="entry name" value="Lesion bypass DNA polymerase (Y-family), little finger domain"/>
    <property type="match status" value="1"/>
</dbReference>
<keyword evidence="2" id="KW-0235">DNA replication</keyword>
<feature type="domain" description="UmuC" evidence="3">
    <location>
        <begin position="11"/>
        <end position="191"/>
    </location>
</feature>
<dbReference type="GO" id="GO:0006261">
    <property type="term" value="P:DNA-templated DNA replication"/>
    <property type="evidence" value="ECO:0007669"/>
    <property type="project" value="UniProtKB-UniRule"/>
</dbReference>
<dbReference type="Gene3D" id="3.40.1170.60">
    <property type="match status" value="1"/>
</dbReference>
<dbReference type="GO" id="GO:0042276">
    <property type="term" value="P:error-prone translesion synthesis"/>
    <property type="evidence" value="ECO:0007669"/>
    <property type="project" value="TreeGrafter"/>
</dbReference>
<dbReference type="PANTHER" id="PTHR11076:SF33">
    <property type="entry name" value="DNA POLYMERASE KAPPA"/>
    <property type="match status" value="1"/>
</dbReference>
<dbReference type="Pfam" id="PF11799">
    <property type="entry name" value="IMS_C"/>
    <property type="match status" value="1"/>
</dbReference>
<evidence type="ECO:0000256" key="2">
    <source>
        <dbReference type="HAMAP-Rule" id="MF_01113"/>
    </source>
</evidence>
<dbReference type="EMBL" id="MHKB01000010">
    <property type="protein sequence ID" value="OGY79108.1"/>
    <property type="molecule type" value="Genomic_DNA"/>
</dbReference>
<feature type="site" description="Substrate discrimination" evidence="2">
    <location>
        <position position="20"/>
    </location>
</feature>
<evidence type="ECO:0000313" key="4">
    <source>
        <dbReference type="EMBL" id="OGY79108.1"/>
    </source>
</evidence>
<comment type="similarity">
    <text evidence="1 2">Belongs to the DNA polymerase type-Y family.</text>
</comment>
<dbReference type="InterPro" id="IPR043502">
    <property type="entry name" value="DNA/RNA_pol_sf"/>
</dbReference>
<accession>A0A1G2AQC6</accession>
<dbReference type="Gene3D" id="1.10.150.20">
    <property type="entry name" value="5' to 3' exonuclease, C-terminal subdomain"/>
    <property type="match status" value="1"/>
</dbReference>
<keyword evidence="2" id="KW-0515">Mutator protein</keyword>
<dbReference type="Gene3D" id="3.30.1490.100">
    <property type="entry name" value="DNA polymerase, Y-family, little finger domain"/>
    <property type="match status" value="1"/>
</dbReference>
<dbReference type="InterPro" id="IPR022880">
    <property type="entry name" value="DNApol_IV"/>
</dbReference>
<dbReference type="GO" id="GO:0003887">
    <property type="term" value="F:DNA-directed DNA polymerase activity"/>
    <property type="evidence" value="ECO:0007669"/>
    <property type="project" value="UniProtKB-UniRule"/>
</dbReference>
<dbReference type="SUPFAM" id="SSF56672">
    <property type="entry name" value="DNA/RNA polymerases"/>
    <property type="match status" value="1"/>
</dbReference>
<keyword evidence="2" id="KW-0963">Cytoplasm</keyword>
<dbReference type="GO" id="GO:0006281">
    <property type="term" value="P:DNA repair"/>
    <property type="evidence" value="ECO:0007669"/>
    <property type="project" value="UniProtKB-UniRule"/>
</dbReference>
<dbReference type="AlphaFoldDB" id="A0A1G2AQC6"/>
<reference evidence="4 5" key="1">
    <citation type="journal article" date="2016" name="Nat. Commun.">
        <title>Thousands of microbial genomes shed light on interconnected biogeochemical processes in an aquifer system.</title>
        <authorList>
            <person name="Anantharaman K."/>
            <person name="Brown C.T."/>
            <person name="Hug L.A."/>
            <person name="Sharon I."/>
            <person name="Castelle C.J."/>
            <person name="Probst A.J."/>
            <person name="Thomas B.C."/>
            <person name="Singh A."/>
            <person name="Wilkins M.J."/>
            <person name="Karaoz U."/>
            <person name="Brodie E.L."/>
            <person name="Williams K.H."/>
            <person name="Hubbard S.S."/>
            <person name="Banfield J.F."/>
        </authorList>
    </citation>
    <scope>NUCLEOTIDE SEQUENCE [LARGE SCALE GENOMIC DNA]</scope>
</reference>
<evidence type="ECO:0000313" key="5">
    <source>
        <dbReference type="Proteomes" id="UP000177165"/>
    </source>
</evidence>
<dbReference type="PANTHER" id="PTHR11076">
    <property type="entry name" value="DNA REPAIR POLYMERASE UMUC / TRANSFERASE FAMILY MEMBER"/>
    <property type="match status" value="1"/>
</dbReference>
<dbReference type="GO" id="GO:0009432">
    <property type="term" value="P:SOS response"/>
    <property type="evidence" value="ECO:0007669"/>
    <property type="project" value="TreeGrafter"/>
</dbReference>
<comment type="function">
    <text evidence="2">Poorly processive, error-prone DNA polymerase involved in untargeted mutagenesis. Copies undamaged DNA at stalled replication forks, which arise in vivo from mismatched or misaligned primer ends. These misaligned primers can be extended by PolIV. Exhibits no 3'-5' exonuclease (proofreading) activity. May be involved in translesional synthesis, in conjunction with the beta clamp from PolIII.</text>
</comment>
<comment type="cofactor">
    <cofactor evidence="2">
        <name>Mg(2+)</name>
        <dbReference type="ChEBI" id="CHEBI:18420"/>
    </cofactor>
    <text evidence="2">Binds 2 magnesium ions per subunit.</text>
</comment>
<dbReference type="CDD" id="cd03586">
    <property type="entry name" value="PolY_Pol_IV_kappa"/>
    <property type="match status" value="1"/>
</dbReference>
<dbReference type="PROSITE" id="PS50173">
    <property type="entry name" value="UMUC"/>
    <property type="match status" value="1"/>
</dbReference>
<name>A0A1G2AQC6_9BACT</name>
<feature type="binding site" evidence="2">
    <location>
        <position position="15"/>
    </location>
    <ligand>
        <name>Mg(2+)</name>
        <dbReference type="ChEBI" id="CHEBI:18420"/>
    </ligand>
</feature>
<dbReference type="InterPro" id="IPR043128">
    <property type="entry name" value="Rev_trsase/Diguanyl_cyclase"/>
</dbReference>
<evidence type="ECO:0000256" key="1">
    <source>
        <dbReference type="ARBA" id="ARBA00010945"/>
    </source>
</evidence>
<dbReference type="GO" id="GO:0005829">
    <property type="term" value="C:cytosol"/>
    <property type="evidence" value="ECO:0007669"/>
    <property type="project" value="TreeGrafter"/>
</dbReference>
<proteinExistence type="inferred from homology"/>
<dbReference type="HAMAP" id="MF_01113">
    <property type="entry name" value="DNApol_IV"/>
    <property type="match status" value="1"/>
</dbReference>
<feature type="binding site" evidence="2">
    <location>
        <position position="109"/>
    </location>
    <ligand>
        <name>Mg(2+)</name>
        <dbReference type="ChEBI" id="CHEBI:18420"/>
    </ligand>
</feature>
<dbReference type="EC" id="2.7.7.7" evidence="2"/>
<comment type="subcellular location">
    <subcellularLocation>
        <location evidence="2">Cytoplasm</location>
    </subcellularLocation>
</comment>
<keyword evidence="2" id="KW-0239">DNA-directed DNA polymerase</keyword>
<keyword evidence="2" id="KW-0238">DNA-binding</keyword>
<keyword evidence="2" id="KW-0548">Nucleotidyltransferase</keyword>
<comment type="subunit">
    <text evidence="2">Monomer.</text>
</comment>
<dbReference type="Pfam" id="PF00817">
    <property type="entry name" value="IMS"/>
    <property type="match status" value="1"/>
</dbReference>
<keyword evidence="2" id="KW-0479">Metal-binding</keyword>
<comment type="caution">
    <text evidence="4">The sequence shown here is derived from an EMBL/GenBank/DDBJ whole genome shotgun (WGS) entry which is preliminary data.</text>
</comment>
<dbReference type="InterPro" id="IPR050116">
    <property type="entry name" value="DNA_polymerase-Y"/>
</dbReference>
<evidence type="ECO:0000259" key="3">
    <source>
        <dbReference type="PROSITE" id="PS50173"/>
    </source>
</evidence>
<dbReference type="Gene3D" id="3.30.70.270">
    <property type="match status" value="1"/>
</dbReference>
<sequence>MQSKSGTQKIIMHIDMDAFFASVEKALNPVLQNKAVIVIGAQTRSVVACPSYEARALGVHTAMPVYQAKGIAPNATFIHGNFGKYRTFSEAFFEILYNYSELIEPRSLDEAYIDVSHLVTSMKAAHALAKEIQNTIQKQLHLSVSIGIASNKVCAKVASDLRKPGGITIVHPGQEKCFLSELPVEYLPGIGKRTKEILNQLNIFHIEQIANMPEKLLIEAFGRTGSAIRAFASGEDFRNVEKPEESKSVSRSKTLEEDTLNTHLIHAEVFRLLEECSLQLRQEKRNCDTVAVTVRFSDFYTISKQKKLNFTSNIEKELWPTTTTLLQKAMHIHKPIRMLGVTLENLYKTSQISLFDYPFSKVKNIQQAIDKIRKYFGFEAIQTGRTFQKV</sequence>
<keyword evidence="2" id="KW-0808">Transferase</keyword>
<dbReference type="InterPro" id="IPR001126">
    <property type="entry name" value="UmuC"/>
</dbReference>
<organism evidence="4 5">
    <name type="scientific">Candidatus Kerfeldbacteria bacterium RIFCSPHIGHO2_02_FULL_42_14</name>
    <dbReference type="NCBI Taxonomy" id="1798540"/>
    <lineage>
        <taxon>Bacteria</taxon>
        <taxon>Candidatus Kerfeldiibacteriota</taxon>
    </lineage>
</organism>
<protein>
    <recommendedName>
        <fullName evidence="2">DNA polymerase IV</fullName>
        <shortName evidence="2">Pol IV</shortName>
        <ecNumber evidence="2">2.7.7.7</ecNumber>
    </recommendedName>
</protein>
<keyword evidence="2" id="KW-0227">DNA damage</keyword>
<dbReference type="NCBIfam" id="NF002677">
    <property type="entry name" value="PRK02406.1"/>
    <property type="match status" value="1"/>
</dbReference>